<organism evidence="3 4">
    <name type="scientific">Sphingomonas ursincola</name>
    <dbReference type="NCBI Taxonomy" id="56361"/>
    <lineage>
        <taxon>Bacteria</taxon>
        <taxon>Pseudomonadati</taxon>
        <taxon>Pseudomonadota</taxon>
        <taxon>Alphaproteobacteria</taxon>
        <taxon>Sphingomonadales</taxon>
        <taxon>Sphingomonadaceae</taxon>
        <taxon>Sphingomonas</taxon>
    </lineage>
</organism>
<protein>
    <submittedName>
        <fullName evidence="3">FAD-binding oxidoreductase</fullName>
    </submittedName>
</protein>
<evidence type="ECO:0000313" key="4">
    <source>
        <dbReference type="Proteomes" id="UP000589292"/>
    </source>
</evidence>
<dbReference type="Proteomes" id="UP000589292">
    <property type="component" value="Unassembled WGS sequence"/>
</dbReference>
<dbReference type="PANTHER" id="PTHR13847:SF287">
    <property type="entry name" value="FAD-DEPENDENT OXIDOREDUCTASE DOMAIN-CONTAINING PROTEIN 1"/>
    <property type="match status" value="1"/>
</dbReference>
<dbReference type="SUPFAM" id="SSF51905">
    <property type="entry name" value="FAD/NAD(P)-binding domain"/>
    <property type="match status" value="1"/>
</dbReference>
<feature type="domain" description="FAD dependent oxidoreductase" evidence="2">
    <location>
        <begin position="6"/>
        <end position="345"/>
    </location>
</feature>
<evidence type="ECO:0000256" key="1">
    <source>
        <dbReference type="ARBA" id="ARBA00023002"/>
    </source>
</evidence>
<dbReference type="Pfam" id="PF01266">
    <property type="entry name" value="DAO"/>
    <property type="match status" value="1"/>
</dbReference>
<keyword evidence="4" id="KW-1185">Reference proteome</keyword>
<gene>
    <name evidence="3" type="ORF">FG486_04480</name>
</gene>
<reference evidence="3 4" key="1">
    <citation type="journal article" date="1994" name="Int. J. Syst. Bacteriol.">
        <title>Phylogenetic positions of novel aerobic, bacteriochlorophyll a-containing bacteria and description of Roseococcus thiosulfatophilus gen. nov., sp. nov., Erythromicrobium ramosum gen. nov., sp. nov., and Erythrobacter litoralis sp. nov.</title>
        <authorList>
            <person name="Yurkov V."/>
            <person name="Stackebrandt E."/>
            <person name="Holmes A."/>
            <person name="Fuerst J.A."/>
            <person name="Hugenholtz P."/>
            <person name="Golecki J."/>
            <person name="Gad'on N."/>
            <person name="Gorlenko V.M."/>
            <person name="Kompantseva E.I."/>
            <person name="Drews G."/>
        </authorList>
    </citation>
    <scope>NUCLEOTIDE SEQUENCE [LARGE SCALE GENOMIC DNA]</scope>
    <source>
        <strain evidence="3 4">KR-99</strain>
    </source>
</reference>
<sequence>MMADYDVVIIGAGIAGASLAAEVAPHARVLVAEAEERPGYHSTGRSAAFWAESYGGPKVQPLTTASGPWLHSPPGGYGDRSFLAPRGALTLARAGEEPLLDAFEAEFAGTGVRMERWGRDRIAALLPGLAEDIVAAVYEPDCQDIDVGGLHQAFLSVARRGGAQIALKAPLEHAEYRGGQWHLVLGGQAVTATRLANAAGAWADPVATRCGVRPLGVQPYRRTVVQLRTRPAPVAHLPLTLGVRGDYYFKPEAGKLWLSPHDETPEDPGDTAPDEMDMAIAIDRFTQVVDWTIEAVEHRWAGQRSFAPDRLPVIGYAADNPAFFWFAGQGGFGIQTAPAAARLAATVLLGLTPDAMLSGVAGQMYNPARFG</sequence>
<comment type="caution">
    <text evidence="3">The sequence shown here is derived from an EMBL/GenBank/DDBJ whole genome shotgun (WGS) entry which is preliminary data.</text>
</comment>
<dbReference type="EMBL" id="VDES01000001">
    <property type="protein sequence ID" value="MBA1373583.1"/>
    <property type="molecule type" value="Genomic_DNA"/>
</dbReference>
<dbReference type="AlphaFoldDB" id="A0A7V8U817"/>
<dbReference type="Gene3D" id="3.50.50.60">
    <property type="entry name" value="FAD/NAD(P)-binding domain"/>
    <property type="match status" value="1"/>
</dbReference>
<dbReference type="GO" id="GO:0016491">
    <property type="term" value="F:oxidoreductase activity"/>
    <property type="evidence" value="ECO:0007669"/>
    <property type="project" value="UniProtKB-KW"/>
</dbReference>
<evidence type="ECO:0000313" key="3">
    <source>
        <dbReference type="EMBL" id="MBA1373583.1"/>
    </source>
</evidence>
<dbReference type="PANTHER" id="PTHR13847">
    <property type="entry name" value="SARCOSINE DEHYDROGENASE-RELATED"/>
    <property type="match status" value="1"/>
</dbReference>
<proteinExistence type="predicted"/>
<dbReference type="GO" id="GO:0005737">
    <property type="term" value="C:cytoplasm"/>
    <property type="evidence" value="ECO:0007669"/>
    <property type="project" value="TreeGrafter"/>
</dbReference>
<name>A0A7V8U817_9SPHN</name>
<dbReference type="Gene3D" id="3.30.9.10">
    <property type="entry name" value="D-Amino Acid Oxidase, subunit A, domain 2"/>
    <property type="match status" value="1"/>
</dbReference>
<dbReference type="InterPro" id="IPR036188">
    <property type="entry name" value="FAD/NAD-bd_sf"/>
</dbReference>
<dbReference type="InterPro" id="IPR006076">
    <property type="entry name" value="FAD-dep_OxRdtase"/>
</dbReference>
<accession>A0A7V8U817</accession>
<keyword evidence="1" id="KW-0560">Oxidoreductase</keyword>
<evidence type="ECO:0000259" key="2">
    <source>
        <dbReference type="Pfam" id="PF01266"/>
    </source>
</evidence>